<keyword evidence="5" id="KW-0560">Oxidoreductase</keyword>
<dbReference type="InterPro" id="IPR012951">
    <property type="entry name" value="BBE"/>
</dbReference>
<evidence type="ECO:0000259" key="7">
    <source>
        <dbReference type="PROSITE" id="PS51387"/>
    </source>
</evidence>
<organism evidence="8 9">
    <name type="scientific">Coprinellus micaceus</name>
    <name type="common">Glistening ink-cap mushroom</name>
    <name type="synonym">Coprinus micaceus</name>
    <dbReference type="NCBI Taxonomy" id="71717"/>
    <lineage>
        <taxon>Eukaryota</taxon>
        <taxon>Fungi</taxon>
        <taxon>Dikarya</taxon>
        <taxon>Basidiomycota</taxon>
        <taxon>Agaricomycotina</taxon>
        <taxon>Agaricomycetes</taxon>
        <taxon>Agaricomycetidae</taxon>
        <taxon>Agaricales</taxon>
        <taxon>Agaricineae</taxon>
        <taxon>Psathyrellaceae</taxon>
        <taxon>Coprinellus</taxon>
    </lineage>
</organism>
<evidence type="ECO:0000256" key="1">
    <source>
        <dbReference type="ARBA" id="ARBA00001974"/>
    </source>
</evidence>
<feature type="compositionally biased region" description="Polar residues" evidence="6">
    <location>
        <begin position="193"/>
        <end position="222"/>
    </location>
</feature>
<evidence type="ECO:0000256" key="6">
    <source>
        <dbReference type="SAM" id="MobiDB-lite"/>
    </source>
</evidence>
<accession>A0A4Y7TVG3</accession>
<comment type="cofactor">
    <cofactor evidence="1">
        <name>FAD</name>
        <dbReference type="ChEBI" id="CHEBI:57692"/>
    </cofactor>
</comment>
<feature type="region of interest" description="Disordered" evidence="6">
    <location>
        <begin position="693"/>
        <end position="719"/>
    </location>
</feature>
<name>A0A4Y7TVG3_COPMI</name>
<dbReference type="PROSITE" id="PS51387">
    <property type="entry name" value="FAD_PCMH"/>
    <property type="match status" value="1"/>
</dbReference>
<dbReference type="PANTHER" id="PTHR42973:SF39">
    <property type="entry name" value="FAD-BINDING PCMH-TYPE DOMAIN-CONTAINING PROTEIN"/>
    <property type="match status" value="1"/>
</dbReference>
<dbReference type="Proteomes" id="UP000298030">
    <property type="component" value="Unassembled WGS sequence"/>
</dbReference>
<keyword evidence="3" id="KW-0285">Flavoprotein</keyword>
<dbReference type="InterPro" id="IPR016166">
    <property type="entry name" value="FAD-bd_PCMH"/>
</dbReference>
<feature type="domain" description="FAD-binding PCMH-type" evidence="7">
    <location>
        <begin position="253"/>
        <end position="437"/>
    </location>
</feature>
<dbReference type="InterPro" id="IPR016169">
    <property type="entry name" value="FAD-bd_PCMH_sub2"/>
</dbReference>
<evidence type="ECO:0000256" key="2">
    <source>
        <dbReference type="ARBA" id="ARBA00005466"/>
    </source>
</evidence>
<dbReference type="InterPro" id="IPR016167">
    <property type="entry name" value="FAD-bd_PCMH_sub1"/>
</dbReference>
<keyword evidence="9" id="KW-1185">Reference proteome</keyword>
<evidence type="ECO:0000256" key="5">
    <source>
        <dbReference type="ARBA" id="ARBA00023002"/>
    </source>
</evidence>
<dbReference type="AlphaFoldDB" id="A0A4Y7TVG3"/>
<gene>
    <name evidence="8" type="ORF">FA13DRAFT_1682490</name>
</gene>
<comment type="caution">
    <text evidence="8">The sequence shown here is derived from an EMBL/GenBank/DDBJ whole genome shotgun (WGS) entry which is preliminary data.</text>
</comment>
<dbReference type="GO" id="GO:0016491">
    <property type="term" value="F:oxidoreductase activity"/>
    <property type="evidence" value="ECO:0007669"/>
    <property type="project" value="UniProtKB-KW"/>
</dbReference>
<dbReference type="OrthoDB" id="9996127at2759"/>
<feature type="region of interest" description="Disordered" evidence="6">
    <location>
        <begin position="121"/>
        <end position="143"/>
    </location>
</feature>
<protein>
    <recommendedName>
        <fullName evidence="7">FAD-binding PCMH-type domain-containing protein</fullName>
    </recommendedName>
</protein>
<dbReference type="Gene3D" id="3.30.43.10">
    <property type="entry name" value="Uridine Diphospho-n-acetylenolpyruvylglucosamine Reductase, domain 2"/>
    <property type="match status" value="1"/>
</dbReference>
<dbReference type="Gene3D" id="3.40.462.20">
    <property type="match status" value="1"/>
</dbReference>
<proteinExistence type="inferred from homology"/>
<feature type="region of interest" description="Disordered" evidence="6">
    <location>
        <begin position="159"/>
        <end position="222"/>
    </location>
</feature>
<dbReference type="InterPro" id="IPR036318">
    <property type="entry name" value="FAD-bd_PCMH-like_sf"/>
</dbReference>
<evidence type="ECO:0000313" key="9">
    <source>
        <dbReference type="Proteomes" id="UP000298030"/>
    </source>
</evidence>
<evidence type="ECO:0000313" key="8">
    <source>
        <dbReference type="EMBL" id="TEB37612.1"/>
    </source>
</evidence>
<keyword evidence="4" id="KW-0274">FAD</keyword>
<dbReference type="InterPro" id="IPR050416">
    <property type="entry name" value="FAD-linked_Oxidoreductase"/>
</dbReference>
<dbReference type="Gene3D" id="3.30.465.10">
    <property type="match status" value="1"/>
</dbReference>
<dbReference type="STRING" id="71717.A0A4Y7TVG3"/>
<comment type="similarity">
    <text evidence="2">Belongs to the oxygen-dependent FAD-linked oxidoreductase family.</text>
</comment>
<dbReference type="GO" id="GO:0071949">
    <property type="term" value="F:FAD binding"/>
    <property type="evidence" value="ECO:0007669"/>
    <property type="project" value="InterPro"/>
</dbReference>
<dbReference type="PANTHER" id="PTHR42973">
    <property type="entry name" value="BINDING OXIDOREDUCTASE, PUTATIVE (AFU_ORTHOLOGUE AFUA_1G17690)-RELATED"/>
    <property type="match status" value="1"/>
</dbReference>
<dbReference type="SUPFAM" id="SSF56176">
    <property type="entry name" value="FAD-binding/transporter-associated domain-like"/>
    <property type="match status" value="2"/>
</dbReference>
<sequence length="719" mass="77850">MAPRPITGELHLELVQACRGPVYLVGNASFNDYATIFNGNVETRAQAVVCPLDAQDVSQVVQFCSKHAFSPSVKAGGYGTAGWAVGGDIIVDMSKIVEVDIEPPHPDGSFTSLAEVAGVNSKGKTVVDHSRSSTGKRRREEDSALRRYDGASQRVASLLSGPTLAELDRADSNSSSASDGPPPAARRRIDLDNSISVTARTDSQESANSISSGDTSGGASVISTVATTPSPIPLPPPRLPTSSSISKFPPRAQDESPFGYLNNPSNFPPAPPISAVQAQYNPHAMMHSWGSGSSGVIGGHPQFGTNIGVGASQAEAIHPHAYVTFGAGMRQKEIDTFTAKNKLEAHYISGSGDGIPYHVPFSAHPVGSSIMLLGGFGFLSRMHGLSIDNLVEVEMVLADGRVVIVNENEHPDLWWAIRGGGTTIGIVTRYKAKAFPVPVVFAGNLIYRFNKATAPSLIKHFRDCVKGAPRELYANVLLTAGPQGKDSLVVIQMCYVGPREKGQEYLAALSSWTGERCLLNEVHEKSFLHQQDSVAQVLRGKAGRQWFIRSTLVSSLPDDIVNETVLEFDGAPVGCTWLFELAGGAVADFENNCVPKTQREASFTIAALHQWEMWVDDDRCVASAEEWIRDTLKPVQLGGPYPSFLGRHEPPERTKGSFGENWSRLVEIKQMYDPRNLFRNTFWPLNAEGEMVDPRTHEPPTPEYIGEAFHSHPNPLNYD</sequence>
<dbReference type="Pfam" id="PF08031">
    <property type="entry name" value="BBE"/>
    <property type="match status" value="1"/>
</dbReference>
<evidence type="ECO:0000256" key="3">
    <source>
        <dbReference type="ARBA" id="ARBA00022630"/>
    </source>
</evidence>
<dbReference type="EMBL" id="QPFP01000004">
    <property type="protein sequence ID" value="TEB37612.1"/>
    <property type="molecule type" value="Genomic_DNA"/>
</dbReference>
<reference evidence="8 9" key="1">
    <citation type="journal article" date="2019" name="Nat. Ecol. Evol.">
        <title>Megaphylogeny resolves global patterns of mushroom evolution.</title>
        <authorList>
            <person name="Varga T."/>
            <person name="Krizsan K."/>
            <person name="Foldi C."/>
            <person name="Dima B."/>
            <person name="Sanchez-Garcia M."/>
            <person name="Sanchez-Ramirez S."/>
            <person name="Szollosi G.J."/>
            <person name="Szarkandi J.G."/>
            <person name="Papp V."/>
            <person name="Albert L."/>
            <person name="Andreopoulos W."/>
            <person name="Angelini C."/>
            <person name="Antonin V."/>
            <person name="Barry K.W."/>
            <person name="Bougher N.L."/>
            <person name="Buchanan P."/>
            <person name="Buyck B."/>
            <person name="Bense V."/>
            <person name="Catcheside P."/>
            <person name="Chovatia M."/>
            <person name="Cooper J."/>
            <person name="Damon W."/>
            <person name="Desjardin D."/>
            <person name="Finy P."/>
            <person name="Geml J."/>
            <person name="Haridas S."/>
            <person name="Hughes K."/>
            <person name="Justo A."/>
            <person name="Karasinski D."/>
            <person name="Kautmanova I."/>
            <person name="Kiss B."/>
            <person name="Kocsube S."/>
            <person name="Kotiranta H."/>
            <person name="LaButti K.M."/>
            <person name="Lechner B.E."/>
            <person name="Liimatainen K."/>
            <person name="Lipzen A."/>
            <person name="Lukacs Z."/>
            <person name="Mihaltcheva S."/>
            <person name="Morgado L.N."/>
            <person name="Niskanen T."/>
            <person name="Noordeloos M.E."/>
            <person name="Ohm R.A."/>
            <person name="Ortiz-Santana B."/>
            <person name="Ovrebo C."/>
            <person name="Racz N."/>
            <person name="Riley R."/>
            <person name="Savchenko A."/>
            <person name="Shiryaev A."/>
            <person name="Soop K."/>
            <person name="Spirin V."/>
            <person name="Szebenyi C."/>
            <person name="Tomsovsky M."/>
            <person name="Tulloss R.E."/>
            <person name="Uehling J."/>
            <person name="Grigoriev I.V."/>
            <person name="Vagvolgyi C."/>
            <person name="Papp T."/>
            <person name="Martin F.M."/>
            <person name="Miettinen O."/>
            <person name="Hibbett D.S."/>
            <person name="Nagy L.G."/>
        </authorList>
    </citation>
    <scope>NUCLEOTIDE SEQUENCE [LARGE SCALE GENOMIC DNA]</scope>
    <source>
        <strain evidence="8 9">FP101781</strain>
    </source>
</reference>
<evidence type="ECO:0000256" key="4">
    <source>
        <dbReference type="ARBA" id="ARBA00022827"/>
    </source>
</evidence>